<dbReference type="EMBL" id="BAABKX010000022">
    <property type="protein sequence ID" value="GAA5062087.1"/>
    <property type="molecule type" value="Genomic_DNA"/>
</dbReference>
<dbReference type="InterPro" id="IPR006037">
    <property type="entry name" value="RCK_C"/>
</dbReference>
<protein>
    <submittedName>
        <fullName evidence="2">Cation:proton antiporter regulatory subunit</fullName>
    </submittedName>
</protein>
<dbReference type="PANTHER" id="PTHR30445">
    <property type="entry name" value="K(+)_H(+) ANTIPORTER SUBUNIT KHTT"/>
    <property type="match status" value="1"/>
</dbReference>
<reference evidence="2 3" key="1">
    <citation type="journal article" date="2019" name="Int. J. Syst. Evol. Microbiol.">
        <title>The Global Catalogue of Microorganisms (GCM) 10K type strain sequencing project: providing services to taxonomists for standard genome sequencing and annotation.</title>
        <authorList>
            <consortium name="The Broad Institute Genomics Platform"/>
            <consortium name="The Broad Institute Genome Sequencing Center for Infectious Disease"/>
            <person name="Wu L."/>
            <person name="Ma J."/>
        </authorList>
    </citation>
    <scope>NUCLEOTIDE SEQUENCE [LARGE SCALE GENOMIC DNA]</scope>
    <source>
        <strain evidence="2 3">JCM 17504</strain>
    </source>
</reference>
<dbReference type="InterPro" id="IPR036721">
    <property type="entry name" value="RCK_C_sf"/>
</dbReference>
<dbReference type="PANTHER" id="PTHR30445:SF8">
    <property type="entry name" value="K(+)_H(+) ANTIPORTER SUBUNIT KHTT"/>
    <property type="match status" value="1"/>
</dbReference>
<gene>
    <name evidence="2" type="ORF">GCM10025751_48880</name>
</gene>
<dbReference type="SUPFAM" id="SSF116726">
    <property type="entry name" value="TrkA C-terminal domain-like"/>
    <property type="match status" value="1"/>
</dbReference>
<dbReference type="RefSeq" id="WP_227777886.1">
    <property type="nucleotide sequence ID" value="NZ_BAABKX010000022.1"/>
</dbReference>
<dbReference type="Pfam" id="PF25991">
    <property type="entry name" value="KhtT_N"/>
    <property type="match status" value="1"/>
</dbReference>
<sequence>MTVYEADVPGVGKKYEIDTNDETRLVILIHHDGRREVYHRVSEDADSEKLFSLTGEQARKVGSILEGAYFQPVEIDDATVPLGDALIEWLDVSPTSTVVGKTLRSLDLRSRTGASVIAIQRGEKTVPNPSPEETIQADDILVTIGTRDEHASLSALITADESSENKENQDH</sequence>
<dbReference type="Gene3D" id="3.30.70.1450">
    <property type="entry name" value="Regulator of K+ conductance, C-terminal domain"/>
    <property type="match status" value="1"/>
</dbReference>
<dbReference type="GO" id="GO:0008324">
    <property type="term" value="F:monoatomic cation transmembrane transporter activity"/>
    <property type="evidence" value="ECO:0007669"/>
    <property type="project" value="InterPro"/>
</dbReference>
<dbReference type="InterPro" id="IPR026278">
    <property type="entry name" value="KhtT"/>
</dbReference>
<dbReference type="AlphaFoldDB" id="A0AAV3UPJ8"/>
<feature type="domain" description="RCK C-terminal" evidence="1">
    <location>
        <begin position="75"/>
        <end position="159"/>
    </location>
</feature>
<proteinExistence type="predicted"/>
<evidence type="ECO:0000313" key="2">
    <source>
        <dbReference type="EMBL" id="GAA5062087.1"/>
    </source>
</evidence>
<dbReference type="InterPro" id="IPR050144">
    <property type="entry name" value="AAE_transporter"/>
</dbReference>
<dbReference type="GO" id="GO:0006813">
    <property type="term" value="P:potassium ion transport"/>
    <property type="evidence" value="ECO:0007669"/>
    <property type="project" value="InterPro"/>
</dbReference>
<dbReference type="Proteomes" id="UP001501729">
    <property type="component" value="Unassembled WGS sequence"/>
</dbReference>
<dbReference type="Pfam" id="PF02080">
    <property type="entry name" value="TrkA_C"/>
    <property type="match status" value="1"/>
</dbReference>
<evidence type="ECO:0000313" key="3">
    <source>
        <dbReference type="Proteomes" id="UP001501729"/>
    </source>
</evidence>
<dbReference type="GeneID" id="68616524"/>
<dbReference type="InterPro" id="IPR058776">
    <property type="entry name" value="KhtT-like_N"/>
</dbReference>
<keyword evidence="3" id="KW-1185">Reference proteome</keyword>
<accession>A0AAV3UPJ8</accession>
<evidence type="ECO:0000259" key="1">
    <source>
        <dbReference type="PROSITE" id="PS51202"/>
    </source>
</evidence>
<organism evidence="2 3">
    <name type="scientific">Haladaptatus pallidirubidus</name>
    <dbReference type="NCBI Taxonomy" id="1008152"/>
    <lineage>
        <taxon>Archaea</taxon>
        <taxon>Methanobacteriati</taxon>
        <taxon>Methanobacteriota</taxon>
        <taxon>Stenosarchaea group</taxon>
        <taxon>Halobacteria</taxon>
        <taxon>Halobacteriales</taxon>
        <taxon>Haladaptataceae</taxon>
        <taxon>Haladaptatus</taxon>
    </lineage>
</organism>
<dbReference type="PROSITE" id="PS51202">
    <property type="entry name" value="RCK_C"/>
    <property type="match status" value="1"/>
</dbReference>
<dbReference type="PIRSF" id="PIRSF005028">
    <property type="entry name" value="KhtT"/>
    <property type="match status" value="1"/>
</dbReference>
<name>A0AAV3UPJ8_9EURY</name>
<comment type="caution">
    <text evidence="2">The sequence shown here is derived from an EMBL/GenBank/DDBJ whole genome shotgun (WGS) entry which is preliminary data.</text>
</comment>